<proteinExistence type="predicted"/>
<reference evidence="1 2" key="1">
    <citation type="submission" date="2017-04" db="EMBL/GenBank/DDBJ databases">
        <title>Genome Sequence of the Model Brown-Rot Fungus Postia placenta SB12.</title>
        <authorList>
            <consortium name="DOE Joint Genome Institute"/>
            <person name="Gaskell J."/>
            <person name="Kersten P."/>
            <person name="Larrondo L.F."/>
            <person name="Canessa P."/>
            <person name="Martinez D."/>
            <person name="Hibbett D."/>
            <person name="Schmoll M."/>
            <person name="Kubicek C.P."/>
            <person name="Martinez A.T."/>
            <person name="Yadav J."/>
            <person name="Master E."/>
            <person name="Magnuson J.K."/>
            <person name="James T."/>
            <person name="Yaver D."/>
            <person name="Berka R."/>
            <person name="Labutti K."/>
            <person name="Lipzen A."/>
            <person name="Aerts A."/>
            <person name="Barry K."/>
            <person name="Henrissat B."/>
            <person name="Blanchette R."/>
            <person name="Grigoriev I."/>
            <person name="Cullen D."/>
        </authorList>
    </citation>
    <scope>NUCLEOTIDE SEQUENCE [LARGE SCALE GENOMIC DNA]</scope>
    <source>
        <strain evidence="1 2">MAD-698-R-SB12</strain>
    </source>
</reference>
<dbReference type="GeneID" id="36326391"/>
<organism evidence="1 2">
    <name type="scientific">Postia placenta MAD-698-R-SB12</name>
    <dbReference type="NCBI Taxonomy" id="670580"/>
    <lineage>
        <taxon>Eukaryota</taxon>
        <taxon>Fungi</taxon>
        <taxon>Dikarya</taxon>
        <taxon>Basidiomycota</taxon>
        <taxon>Agaricomycotina</taxon>
        <taxon>Agaricomycetes</taxon>
        <taxon>Polyporales</taxon>
        <taxon>Adustoporiaceae</taxon>
        <taxon>Rhodonia</taxon>
    </lineage>
</organism>
<protein>
    <submittedName>
        <fullName evidence="1">Uncharacterized protein</fullName>
    </submittedName>
</protein>
<keyword evidence="2" id="KW-1185">Reference proteome</keyword>
<evidence type="ECO:0000313" key="1">
    <source>
        <dbReference type="EMBL" id="OSX57157.1"/>
    </source>
</evidence>
<sequence length="207" mass="21652">MPFSLFRRQATHCDFYATATPSHATLMSPSHAAATPSHVALAPSHATAAPAHPVLAPAHVALTPSTAAHVQDGFPDAHRAPCTRLTIAGTMFTEDIVDGLARPLPDGRWTCPAVTDIAVSGYCSGFSDCPSTQAAFVDMLRARHAAAFAPRGQHPDCAVAPLSRVRVNAEGLVGISAGARAWLDANMAYVEWGEWVGGTECMRGSAP</sequence>
<dbReference type="Proteomes" id="UP000194127">
    <property type="component" value="Unassembled WGS sequence"/>
</dbReference>
<dbReference type="EMBL" id="KZ110609">
    <property type="protein sequence ID" value="OSX57157.1"/>
    <property type="molecule type" value="Genomic_DNA"/>
</dbReference>
<evidence type="ECO:0000313" key="2">
    <source>
        <dbReference type="Proteomes" id="UP000194127"/>
    </source>
</evidence>
<gene>
    <name evidence="1" type="ORF">POSPLADRAFT_1061858</name>
</gene>
<name>A0A1X6ML73_9APHY</name>
<dbReference type="RefSeq" id="XP_024333951.1">
    <property type="nucleotide sequence ID" value="XM_024481441.1"/>
</dbReference>
<dbReference type="AlphaFoldDB" id="A0A1X6ML73"/>
<accession>A0A1X6ML73</accession>